<dbReference type="SUPFAM" id="SSF53300">
    <property type="entry name" value="vWA-like"/>
    <property type="match status" value="1"/>
</dbReference>
<reference evidence="3" key="2">
    <citation type="submission" date="2013-04" db="EMBL/GenBank/DDBJ databases">
        <title>Genomic mechanisms accounting for the adaptation to parasitism in nematode-trapping fungi.</title>
        <authorList>
            <person name="Ahren D.G."/>
        </authorList>
    </citation>
    <scope>NUCLEOTIDE SEQUENCE [LARGE SCALE GENOMIC DNA]</scope>
    <source>
        <strain evidence="3">CBS 200.50</strain>
    </source>
</reference>
<evidence type="ECO:0000259" key="1">
    <source>
        <dbReference type="PROSITE" id="PS50234"/>
    </source>
</evidence>
<dbReference type="EMBL" id="AQGS01001094">
    <property type="protein sequence ID" value="EPS35594.1"/>
    <property type="molecule type" value="Genomic_DNA"/>
</dbReference>
<dbReference type="eggNOG" id="ENOG502S5C2">
    <property type="taxonomic scope" value="Eukaryota"/>
</dbReference>
<sequence length="490" mass="54259">MNPTAQIVVFDVSGSMKSPLKLRSNAQDATQRSDELDPKRVETVFDVVCRLAEDSIESTKNHDAHAAVLCFGLKDVQTCDLLALLEDRAKYLEIVELADHSTALPLEVATQRLAVHGLGNKYLRKAGGSESSELLYTVNCHEPLVMLLRSAGAPYCGAYVTEHISSDDAGRYFLALSDPSRKDLLEKLVDWLPMKCKNKVASDVWDATNRVGSQISIYGRSLKTLNKRAEGDTADFLPMNRKLSSTIWDAATTYVGSQVEIRGDYVGAWAKRKEENAVSEATRYVDSLLDGVGVNININRGGVDQRDRILSLLKSIPIATPRLVGEVIQLTRRLQKSLNKGSTTCSQTNIDWSRLLDDIEPYLYGYTPMRAALCSAQDTFRHRQFTSKTLILISDGKSTDGDPRSLAKELRDSNVAIFTCMLTSAVIKELRKLHGPSDADKSWPSDVKAMFEMSSTVSYESGAVQALRRHGWKIPPSGQVKLLSKQMIPR</sequence>
<dbReference type="CDD" id="cd00198">
    <property type="entry name" value="vWFA"/>
    <property type="match status" value="1"/>
</dbReference>
<protein>
    <recommendedName>
        <fullName evidence="1">VWFA domain-containing protein</fullName>
    </recommendedName>
</protein>
<gene>
    <name evidence="2" type="ORF">H072_10974</name>
</gene>
<keyword evidence="3" id="KW-1185">Reference proteome</keyword>
<evidence type="ECO:0000313" key="2">
    <source>
        <dbReference type="EMBL" id="EPS35594.1"/>
    </source>
</evidence>
<dbReference type="PROSITE" id="PS50234">
    <property type="entry name" value="VWFA"/>
    <property type="match status" value="1"/>
</dbReference>
<dbReference type="Pfam" id="PF00092">
    <property type="entry name" value="VWA"/>
    <property type="match status" value="1"/>
</dbReference>
<name>S7ZYR3_DACHA</name>
<organism evidence="2 3">
    <name type="scientific">Dactylellina haptotyla (strain CBS 200.50)</name>
    <name type="common">Nematode-trapping fungus</name>
    <name type="synonym">Monacrosporium haptotylum</name>
    <dbReference type="NCBI Taxonomy" id="1284197"/>
    <lineage>
        <taxon>Eukaryota</taxon>
        <taxon>Fungi</taxon>
        <taxon>Dikarya</taxon>
        <taxon>Ascomycota</taxon>
        <taxon>Pezizomycotina</taxon>
        <taxon>Orbiliomycetes</taxon>
        <taxon>Orbiliales</taxon>
        <taxon>Orbiliaceae</taxon>
        <taxon>Dactylellina</taxon>
    </lineage>
</organism>
<comment type="caution">
    <text evidence="2">The sequence shown here is derived from an EMBL/GenBank/DDBJ whole genome shotgun (WGS) entry which is preliminary data.</text>
</comment>
<dbReference type="HOGENOM" id="CLU_556696_0_0_1"/>
<dbReference type="InterPro" id="IPR002035">
    <property type="entry name" value="VWF_A"/>
</dbReference>
<dbReference type="InterPro" id="IPR036465">
    <property type="entry name" value="vWFA_dom_sf"/>
</dbReference>
<proteinExistence type="predicted"/>
<reference evidence="2 3" key="1">
    <citation type="journal article" date="2013" name="PLoS Genet.">
        <title>Genomic mechanisms accounting for the adaptation to parasitism in nematode-trapping fungi.</title>
        <authorList>
            <person name="Meerupati T."/>
            <person name="Andersson K.M."/>
            <person name="Friman E."/>
            <person name="Kumar D."/>
            <person name="Tunlid A."/>
            <person name="Ahren D."/>
        </authorList>
    </citation>
    <scope>NUCLEOTIDE SEQUENCE [LARGE SCALE GENOMIC DNA]</scope>
    <source>
        <strain evidence="2 3">CBS 200.50</strain>
    </source>
</reference>
<evidence type="ECO:0000313" key="3">
    <source>
        <dbReference type="Proteomes" id="UP000015100"/>
    </source>
</evidence>
<dbReference type="AlphaFoldDB" id="S7ZYR3"/>
<dbReference type="STRING" id="1284197.S7ZYR3"/>
<feature type="domain" description="VWFA" evidence="1">
    <location>
        <begin position="383"/>
        <end position="467"/>
    </location>
</feature>
<dbReference type="Proteomes" id="UP000015100">
    <property type="component" value="Unassembled WGS sequence"/>
</dbReference>
<dbReference type="Gene3D" id="3.40.50.410">
    <property type="entry name" value="von Willebrand factor, type A domain"/>
    <property type="match status" value="1"/>
</dbReference>
<accession>S7ZYR3</accession>
<dbReference type="OrthoDB" id="3789175at2759"/>